<organism evidence="5 6">
    <name type="scientific">Sungouiella intermedia</name>
    <dbReference type="NCBI Taxonomy" id="45354"/>
    <lineage>
        <taxon>Eukaryota</taxon>
        <taxon>Fungi</taxon>
        <taxon>Dikarya</taxon>
        <taxon>Ascomycota</taxon>
        <taxon>Saccharomycotina</taxon>
        <taxon>Pichiomycetes</taxon>
        <taxon>Metschnikowiaceae</taxon>
        <taxon>Sungouiella</taxon>
    </lineage>
</organism>
<dbReference type="SMART" id="SM00320">
    <property type="entry name" value="WD40"/>
    <property type="match status" value="6"/>
</dbReference>
<dbReference type="PANTHER" id="PTHR22838:SF0">
    <property type="entry name" value="WD REPEAT-CONTAINING PROTEIN 26"/>
    <property type="match status" value="1"/>
</dbReference>
<dbReference type="Gene3D" id="2.130.10.10">
    <property type="entry name" value="YVTN repeat-like/Quinoprotein amine dehydrogenase"/>
    <property type="match status" value="1"/>
</dbReference>
<evidence type="ECO:0000256" key="1">
    <source>
        <dbReference type="ARBA" id="ARBA00022574"/>
    </source>
</evidence>
<feature type="region of interest" description="Disordered" evidence="4">
    <location>
        <begin position="482"/>
        <end position="512"/>
    </location>
</feature>
<proteinExistence type="predicted"/>
<evidence type="ECO:0000313" key="5">
    <source>
        <dbReference type="EMBL" id="SGZ56527.1"/>
    </source>
</evidence>
<dbReference type="InterPro" id="IPR001680">
    <property type="entry name" value="WD40_rpt"/>
</dbReference>
<dbReference type="PROSITE" id="PS50294">
    <property type="entry name" value="WD_REPEATS_REGION"/>
    <property type="match status" value="1"/>
</dbReference>
<evidence type="ECO:0000256" key="4">
    <source>
        <dbReference type="SAM" id="MobiDB-lite"/>
    </source>
</evidence>
<feature type="repeat" description="WD" evidence="3">
    <location>
        <begin position="630"/>
        <end position="656"/>
    </location>
</feature>
<feature type="repeat" description="WD" evidence="3">
    <location>
        <begin position="298"/>
        <end position="339"/>
    </location>
</feature>
<dbReference type="GO" id="GO:0043161">
    <property type="term" value="P:proteasome-mediated ubiquitin-dependent protein catabolic process"/>
    <property type="evidence" value="ECO:0007669"/>
    <property type="project" value="TreeGrafter"/>
</dbReference>
<gene>
    <name evidence="5" type="ORF">SAMEA4029010_CIC11G00000005028</name>
</gene>
<dbReference type="EMBL" id="LT635760">
    <property type="protein sequence ID" value="SGZ56527.1"/>
    <property type="molecule type" value="Genomic_DNA"/>
</dbReference>
<name>A0A1L0BYU8_9ASCO</name>
<dbReference type="InterPro" id="IPR015943">
    <property type="entry name" value="WD40/YVTN_repeat-like_dom_sf"/>
</dbReference>
<dbReference type="Pfam" id="PF00400">
    <property type="entry name" value="WD40"/>
    <property type="match status" value="2"/>
</dbReference>
<protein>
    <submittedName>
        <fullName evidence="5">CIC11C00000005028</fullName>
    </submittedName>
</protein>
<dbReference type="OrthoDB" id="972532at2759"/>
<dbReference type="GO" id="GO:0034657">
    <property type="term" value="C:GID complex"/>
    <property type="evidence" value="ECO:0007669"/>
    <property type="project" value="TreeGrafter"/>
</dbReference>
<dbReference type="InterPro" id="IPR036322">
    <property type="entry name" value="WD40_repeat_dom_sf"/>
</dbReference>
<dbReference type="SUPFAM" id="SSF50978">
    <property type="entry name" value="WD40 repeat-like"/>
    <property type="match status" value="1"/>
</dbReference>
<evidence type="ECO:0000256" key="2">
    <source>
        <dbReference type="ARBA" id="ARBA00022737"/>
    </source>
</evidence>
<sequence>MAEEIQLQLIRKSLEDLGYYSVADLLAERMAERPSTLLWNPTSDIRVLLATLQEFVIKGQWDAALSILRLELKPKPSWDINVESLLSDQQRLVAEYIICRFMFLQQVIHQLFGAYGGYPSQSAGSLLLWTLENAMLVYNRINFSDTTVALVTQIPRSSEGAILVPLSMNPPVASALLQEVFNEKILLTTFGTKWTDDVQATYSSLLARLYNVVCYHLRSIITPESSQPGENSYTNIPKNCLAEIIKNAAIYNLARSLYHLPPRIEPAEGESLINSHLLPLQTADGTREDLPIHLLHTLTGHSDEVWFTRFSPLGRYLATGSLDGTCIIYDVANSFSIVAKLNSSQEDEENVFVQSSHKPGLDKKKGIISLCWEPHERFIVTCCLDTVIRVWRVENITQSKRITRSMDDVKPTSLIACFTLGERMRTWPCEFLHYPINVTPHFIVGSPDKVLKVFSVEGEEVLDFYSDTDEWLTILEETAKTQDSSMDLSSGEQSKSESSTKGNSGNGDSNSASQFNRINDFAITPNGKVLITANNDKQVFFYRIPNLFDPSSTTFRIALLSLNGRLTSCSVSANGKYMLISIAPEEIQVWDISPLENFERPFLKQKFLGQSQALYMVRSCFGYLPLSTNEEELVLSGSDDGYVYIWRLQTGQLVTRVRAHHGLCNSVDWNRFYKPAKQGKDYGTYWCSVGDDRLVKIWGPRS</sequence>
<dbReference type="PROSITE" id="PS50082">
    <property type="entry name" value="WD_REPEATS_2"/>
    <property type="match status" value="2"/>
</dbReference>
<keyword evidence="6" id="KW-1185">Reference proteome</keyword>
<accession>A0A1L0BYU8</accession>
<evidence type="ECO:0000256" key="3">
    <source>
        <dbReference type="PROSITE-ProRule" id="PRU00221"/>
    </source>
</evidence>
<keyword evidence="1 3" id="KW-0853">WD repeat</keyword>
<dbReference type="AlphaFoldDB" id="A0A1L0BYU8"/>
<dbReference type="Proteomes" id="UP000182334">
    <property type="component" value="Chromosome V"/>
</dbReference>
<dbReference type="InterPro" id="IPR051350">
    <property type="entry name" value="WD_repeat-ST_regulator"/>
</dbReference>
<feature type="compositionally biased region" description="Low complexity" evidence="4">
    <location>
        <begin position="489"/>
        <end position="512"/>
    </location>
</feature>
<evidence type="ECO:0000313" key="6">
    <source>
        <dbReference type="Proteomes" id="UP000182334"/>
    </source>
</evidence>
<reference evidence="5 6" key="1">
    <citation type="submission" date="2016-10" db="EMBL/GenBank/DDBJ databases">
        <authorList>
            <person name="de Groot N.N."/>
        </authorList>
    </citation>
    <scope>NUCLEOTIDE SEQUENCE [LARGE SCALE GENOMIC DNA]</scope>
    <source>
        <strain evidence="5 6">CBS 141442</strain>
    </source>
</reference>
<keyword evidence="2" id="KW-0677">Repeat</keyword>
<dbReference type="STRING" id="45354.A0A1L0BYU8"/>
<dbReference type="PANTHER" id="PTHR22838">
    <property type="entry name" value="WD REPEAT PROTEIN 26-RELATED"/>
    <property type="match status" value="1"/>
</dbReference>